<dbReference type="PANTHER" id="PTHR46732">
    <property type="entry name" value="ATP-DEPENDENT PROTEASE LA (LON) DOMAIN PROTEIN"/>
    <property type="match status" value="1"/>
</dbReference>
<comment type="caution">
    <text evidence="2">The sequence shown here is derived from an EMBL/GenBank/DDBJ whole genome shotgun (WGS) entry which is preliminary data.</text>
</comment>
<reference evidence="2" key="2">
    <citation type="submission" date="2020-09" db="EMBL/GenBank/DDBJ databases">
        <authorList>
            <person name="Sun Q."/>
            <person name="Zhou Y."/>
        </authorList>
    </citation>
    <scope>NUCLEOTIDE SEQUENCE</scope>
    <source>
        <strain evidence="2">CGMCC 1.15254</strain>
    </source>
</reference>
<dbReference type="Gene3D" id="2.30.130.40">
    <property type="entry name" value="LON domain-like"/>
    <property type="match status" value="1"/>
</dbReference>
<dbReference type="EMBL" id="BMHV01000002">
    <property type="protein sequence ID" value="GGF53674.1"/>
    <property type="molecule type" value="Genomic_DNA"/>
</dbReference>
<dbReference type="AlphaFoldDB" id="A0A917BQE2"/>
<organism evidence="2 3">
    <name type="scientific">Terasakiella brassicae</name>
    <dbReference type="NCBI Taxonomy" id="1634917"/>
    <lineage>
        <taxon>Bacteria</taxon>
        <taxon>Pseudomonadati</taxon>
        <taxon>Pseudomonadota</taxon>
        <taxon>Alphaproteobacteria</taxon>
        <taxon>Rhodospirillales</taxon>
        <taxon>Terasakiellaceae</taxon>
        <taxon>Terasakiella</taxon>
    </lineage>
</organism>
<gene>
    <name evidence="2" type="ORF">GCM10011332_03780</name>
</gene>
<evidence type="ECO:0000259" key="1">
    <source>
        <dbReference type="PROSITE" id="PS51787"/>
    </source>
</evidence>
<dbReference type="SMART" id="SM00464">
    <property type="entry name" value="LON"/>
    <property type="match status" value="1"/>
</dbReference>
<dbReference type="SUPFAM" id="SSF88697">
    <property type="entry name" value="PUA domain-like"/>
    <property type="match status" value="1"/>
</dbReference>
<evidence type="ECO:0000313" key="3">
    <source>
        <dbReference type="Proteomes" id="UP000632498"/>
    </source>
</evidence>
<dbReference type="PROSITE" id="PS51787">
    <property type="entry name" value="LON_N"/>
    <property type="match status" value="1"/>
</dbReference>
<dbReference type="Pfam" id="PF02190">
    <property type="entry name" value="LON_substr_bdg"/>
    <property type="match status" value="1"/>
</dbReference>
<dbReference type="Proteomes" id="UP000632498">
    <property type="component" value="Unassembled WGS sequence"/>
</dbReference>
<dbReference type="InterPro" id="IPR046336">
    <property type="entry name" value="Lon_prtase_N_sf"/>
</dbReference>
<protein>
    <submittedName>
        <fullName evidence="2">Peptidase S16</fullName>
    </submittedName>
</protein>
<dbReference type="InterPro" id="IPR015947">
    <property type="entry name" value="PUA-like_sf"/>
</dbReference>
<evidence type="ECO:0000313" key="2">
    <source>
        <dbReference type="EMBL" id="GGF53674.1"/>
    </source>
</evidence>
<feature type="domain" description="Lon N-terminal" evidence="1">
    <location>
        <begin position="9"/>
        <end position="209"/>
    </location>
</feature>
<dbReference type="PANTHER" id="PTHR46732:SF8">
    <property type="entry name" value="ATP-DEPENDENT PROTEASE LA (LON) DOMAIN PROTEIN"/>
    <property type="match status" value="1"/>
</dbReference>
<accession>A0A917BQE2</accession>
<reference evidence="2" key="1">
    <citation type="journal article" date="2014" name="Int. J. Syst. Evol. Microbiol.">
        <title>Complete genome sequence of Corynebacterium casei LMG S-19264T (=DSM 44701T), isolated from a smear-ripened cheese.</title>
        <authorList>
            <consortium name="US DOE Joint Genome Institute (JGI-PGF)"/>
            <person name="Walter F."/>
            <person name="Albersmeier A."/>
            <person name="Kalinowski J."/>
            <person name="Ruckert C."/>
        </authorList>
    </citation>
    <scope>NUCLEOTIDE SEQUENCE</scope>
    <source>
        <strain evidence="2">CGMCC 1.15254</strain>
    </source>
</reference>
<dbReference type="InterPro" id="IPR003111">
    <property type="entry name" value="Lon_prtase_N"/>
</dbReference>
<dbReference type="RefSeq" id="WP_188660680.1">
    <property type="nucleotide sequence ID" value="NZ_BMHV01000002.1"/>
</dbReference>
<sequence>MGPILPEILPLFPLNGALLLPRGQLPLNIFEPRYLTMVEDALGMGRAIGMIQPCYDVPDPVPDATDLYTVGCMGRIVEFRELEDSRFLVTLAGISRFRVVEELDIERGYRRAKADYAPYGIDLSENQAPVDRDALLMGLRHFLDISDGAGGTEMLDVNWDALEQAPDEDLVNALSMLGPFEAREKQALLEAVSLTERAETLITMMSMAALSNEDGSSGHA</sequence>
<name>A0A917BQE2_9PROT</name>
<keyword evidence="3" id="KW-1185">Reference proteome</keyword>
<proteinExistence type="predicted"/>